<dbReference type="InterPro" id="IPR050834">
    <property type="entry name" value="Glycosyltransf_2"/>
</dbReference>
<feature type="region of interest" description="Disordered" evidence="2">
    <location>
        <begin position="1"/>
        <end position="44"/>
    </location>
</feature>
<evidence type="ECO:0000313" key="4">
    <source>
        <dbReference type="EMBL" id="GII01299.1"/>
    </source>
</evidence>
<sequence>MTPDRDTPEADPLPGPLPASPASLTWPPASRSCAEPSPEARIRHNDYGPLRPAALGGWRPRLTVSVVIPAYDCQDALDRTLAGLAAQSYPAALTEVVVADDGSSPELRVPGLAPARTRIVRVPRGRWGRGWARQTGADAARGDVVHWIDSDMVLDREHLEAHMRWHHLASYAVVLGDVLFTPDGPAPSAREIFTAVGAGTAAGLFDETVPHAYRVGVLEETRGLREAGAGAYRLHSGATASVPAALLRAAGGVNTDLTMGEDTDLGYRLAQAGAVFVPDPQARSWHLGSSTVMRREKEVHRHNWSLLPDLIPDLRWLRTHPRRSWLVPYVEVVVDARGASYEDVRASVDAALAGTLADVAVTVLGPWRDLTSGRHPSLDDPMLDLRLVRNFYAHEPRVRLAGELTATSAPAPFRLTCPAGRVLAADSLAELVRLAEREGYGLLSVVLGEGPDGIEAMRLERAAAFARAALVDGAPVDDVHRTGAPDDTVHELFGSFWVSAEEFGVTTAEEAEPAAGDPAKWRASSAKWRREAEALRGEAETLRAEVESLRAELERVEGERSRGHLREIISAAVRQRRTG</sequence>
<feature type="domain" description="Glycosyltransferase 2-like" evidence="3">
    <location>
        <begin position="65"/>
        <end position="190"/>
    </location>
</feature>
<dbReference type="Gene3D" id="3.90.550.10">
    <property type="entry name" value="Spore Coat Polysaccharide Biosynthesis Protein SpsA, Chain A"/>
    <property type="match status" value="1"/>
</dbReference>
<proteinExistence type="predicted"/>
<name>A0A8J3WT14_9ACTN</name>
<gene>
    <name evidence="4" type="ORF">Pta02_33070</name>
</gene>
<accession>A0A8J3WT14</accession>
<dbReference type="AlphaFoldDB" id="A0A8J3WT14"/>
<dbReference type="PANTHER" id="PTHR43685:SF3">
    <property type="entry name" value="SLR2126 PROTEIN"/>
    <property type="match status" value="1"/>
</dbReference>
<organism evidence="4 5">
    <name type="scientific">Planobispora takensis</name>
    <dbReference type="NCBI Taxonomy" id="1367882"/>
    <lineage>
        <taxon>Bacteria</taxon>
        <taxon>Bacillati</taxon>
        <taxon>Actinomycetota</taxon>
        <taxon>Actinomycetes</taxon>
        <taxon>Streptosporangiales</taxon>
        <taxon>Streptosporangiaceae</taxon>
        <taxon>Planobispora</taxon>
    </lineage>
</organism>
<evidence type="ECO:0000259" key="3">
    <source>
        <dbReference type="Pfam" id="PF00535"/>
    </source>
</evidence>
<dbReference type="InterPro" id="IPR029044">
    <property type="entry name" value="Nucleotide-diphossugar_trans"/>
</dbReference>
<dbReference type="InterPro" id="IPR001173">
    <property type="entry name" value="Glyco_trans_2-like"/>
</dbReference>
<protein>
    <recommendedName>
        <fullName evidence="3">Glycosyltransferase 2-like domain-containing protein</fullName>
    </recommendedName>
</protein>
<comment type="caution">
    <text evidence="4">The sequence shown here is derived from an EMBL/GenBank/DDBJ whole genome shotgun (WGS) entry which is preliminary data.</text>
</comment>
<dbReference type="EMBL" id="BOOK01000022">
    <property type="protein sequence ID" value="GII01299.1"/>
    <property type="molecule type" value="Genomic_DNA"/>
</dbReference>
<feature type="coiled-coil region" evidence="1">
    <location>
        <begin position="525"/>
        <end position="559"/>
    </location>
</feature>
<dbReference type="RefSeq" id="WP_203875682.1">
    <property type="nucleotide sequence ID" value="NZ_BOOK01000022.1"/>
</dbReference>
<dbReference type="Proteomes" id="UP000634476">
    <property type="component" value="Unassembled WGS sequence"/>
</dbReference>
<dbReference type="SUPFAM" id="SSF53448">
    <property type="entry name" value="Nucleotide-diphospho-sugar transferases"/>
    <property type="match status" value="1"/>
</dbReference>
<dbReference type="CDD" id="cd00761">
    <property type="entry name" value="Glyco_tranf_GTA_type"/>
    <property type="match status" value="1"/>
</dbReference>
<reference evidence="4" key="1">
    <citation type="submission" date="2021-01" db="EMBL/GenBank/DDBJ databases">
        <title>Whole genome shotgun sequence of Planobispora takensis NBRC 109077.</title>
        <authorList>
            <person name="Komaki H."/>
            <person name="Tamura T."/>
        </authorList>
    </citation>
    <scope>NUCLEOTIDE SEQUENCE</scope>
    <source>
        <strain evidence="4">NBRC 109077</strain>
    </source>
</reference>
<dbReference type="PANTHER" id="PTHR43685">
    <property type="entry name" value="GLYCOSYLTRANSFERASE"/>
    <property type="match status" value="1"/>
</dbReference>
<evidence type="ECO:0000313" key="5">
    <source>
        <dbReference type="Proteomes" id="UP000634476"/>
    </source>
</evidence>
<dbReference type="Pfam" id="PF00535">
    <property type="entry name" value="Glycos_transf_2"/>
    <property type="match status" value="1"/>
</dbReference>
<keyword evidence="1" id="KW-0175">Coiled coil</keyword>
<keyword evidence="5" id="KW-1185">Reference proteome</keyword>
<evidence type="ECO:0000256" key="1">
    <source>
        <dbReference type="SAM" id="Coils"/>
    </source>
</evidence>
<evidence type="ECO:0000256" key="2">
    <source>
        <dbReference type="SAM" id="MobiDB-lite"/>
    </source>
</evidence>